<evidence type="ECO:0000259" key="1">
    <source>
        <dbReference type="Pfam" id="PF04536"/>
    </source>
</evidence>
<accession>A0A1R3SWV1</accession>
<gene>
    <name evidence="2" type="ORF">PSM36_0610</name>
</gene>
<sequence length="140" mass="15701">MLNKEELQRITESIQLAESHTSGEIRVCVARQCKGDPLEAAFKKFNQLKMDTTRLRNGVLIYVSPSDHKTAIIGDQGIHDAVNGGFWNEALEKMLSYFKKGEISEGICKGVEKVGELIKSRYPVSENDINELGDEVIMEE</sequence>
<protein>
    <recommendedName>
        <fullName evidence="1">TPM domain-containing protein</fullName>
    </recommendedName>
</protein>
<feature type="domain" description="TPM" evidence="1">
    <location>
        <begin position="1"/>
        <end position="116"/>
    </location>
</feature>
<dbReference type="Proteomes" id="UP000187464">
    <property type="component" value="Chromosome I"/>
</dbReference>
<dbReference type="Pfam" id="PF04536">
    <property type="entry name" value="TPM_phosphatase"/>
    <property type="match status" value="1"/>
</dbReference>
<dbReference type="STRING" id="1642647.PSM36_0610"/>
<name>A0A1R3SWV1_9BACT</name>
<keyword evidence="3" id="KW-1185">Reference proteome</keyword>
<dbReference type="EMBL" id="LT605205">
    <property type="protein sequence ID" value="SCD19440.1"/>
    <property type="molecule type" value="Genomic_DNA"/>
</dbReference>
<reference evidence="2 3" key="1">
    <citation type="submission" date="2016-08" db="EMBL/GenBank/DDBJ databases">
        <authorList>
            <person name="Seilhamer J.J."/>
        </authorList>
    </citation>
    <scope>NUCLEOTIDE SEQUENCE [LARGE SCALE GENOMIC DNA]</scope>
    <source>
        <strain evidence="2">M3/6</strain>
    </source>
</reference>
<dbReference type="KEGG" id="psac:PSM36_0610"/>
<evidence type="ECO:0000313" key="3">
    <source>
        <dbReference type="Proteomes" id="UP000187464"/>
    </source>
</evidence>
<dbReference type="RefSeq" id="WP_076928731.1">
    <property type="nucleotide sequence ID" value="NZ_LT605205.1"/>
</dbReference>
<dbReference type="AlphaFoldDB" id="A0A1R3SWV1"/>
<dbReference type="Gene3D" id="3.10.310.50">
    <property type="match status" value="1"/>
</dbReference>
<proteinExistence type="predicted"/>
<dbReference type="InterPro" id="IPR007621">
    <property type="entry name" value="TPM_dom"/>
</dbReference>
<evidence type="ECO:0000313" key="2">
    <source>
        <dbReference type="EMBL" id="SCD19440.1"/>
    </source>
</evidence>
<dbReference type="PANTHER" id="PTHR30373:SF8">
    <property type="entry name" value="BLL7265 PROTEIN"/>
    <property type="match status" value="1"/>
</dbReference>
<dbReference type="PANTHER" id="PTHR30373">
    <property type="entry name" value="UPF0603 PROTEIN YGCG"/>
    <property type="match status" value="1"/>
</dbReference>
<organism evidence="2 3">
    <name type="scientific">Proteiniphilum saccharofermentans</name>
    <dbReference type="NCBI Taxonomy" id="1642647"/>
    <lineage>
        <taxon>Bacteria</taxon>
        <taxon>Pseudomonadati</taxon>
        <taxon>Bacteroidota</taxon>
        <taxon>Bacteroidia</taxon>
        <taxon>Bacteroidales</taxon>
        <taxon>Dysgonomonadaceae</taxon>
        <taxon>Proteiniphilum</taxon>
    </lineage>
</organism>